<evidence type="ECO:0000313" key="2">
    <source>
        <dbReference type="Proteomes" id="UP000789396"/>
    </source>
</evidence>
<gene>
    <name evidence="1" type="ORF">RFULGI_LOCUS3088</name>
</gene>
<proteinExistence type="predicted"/>
<sequence length="134" mass="15479">MFEQNALSSATVVPQDVEMLCASQETVLLKSFGRSQSVNLDEEFDNYVSSKKKFLTVDDFNYSIKMLDKKITSLYQLCHFVATKQKEISKNIKKLIAFEELSDKKYLAENAEHFIDTIGKTTWVSYFNEKLLPE</sequence>
<feature type="non-terminal residue" evidence="1">
    <location>
        <position position="1"/>
    </location>
</feature>
<dbReference type="AlphaFoldDB" id="A0A9N9F7S2"/>
<comment type="caution">
    <text evidence="1">The sequence shown here is derived from an EMBL/GenBank/DDBJ whole genome shotgun (WGS) entry which is preliminary data.</text>
</comment>
<organism evidence="1 2">
    <name type="scientific">Racocetra fulgida</name>
    <dbReference type="NCBI Taxonomy" id="60492"/>
    <lineage>
        <taxon>Eukaryota</taxon>
        <taxon>Fungi</taxon>
        <taxon>Fungi incertae sedis</taxon>
        <taxon>Mucoromycota</taxon>
        <taxon>Glomeromycotina</taxon>
        <taxon>Glomeromycetes</taxon>
        <taxon>Diversisporales</taxon>
        <taxon>Gigasporaceae</taxon>
        <taxon>Racocetra</taxon>
    </lineage>
</organism>
<accession>A0A9N9F7S2</accession>
<dbReference type="EMBL" id="CAJVPZ010002552">
    <property type="protein sequence ID" value="CAG8515255.1"/>
    <property type="molecule type" value="Genomic_DNA"/>
</dbReference>
<protein>
    <submittedName>
        <fullName evidence="1">12050_t:CDS:1</fullName>
    </submittedName>
</protein>
<reference evidence="1" key="1">
    <citation type="submission" date="2021-06" db="EMBL/GenBank/DDBJ databases">
        <authorList>
            <person name="Kallberg Y."/>
            <person name="Tangrot J."/>
            <person name="Rosling A."/>
        </authorList>
    </citation>
    <scope>NUCLEOTIDE SEQUENCE</scope>
    <source>
        <strain evidence="1">IN212</strain>
    </source>
</reference>
<keyword evidence="2" id="KW-1185">Reference proteome</keyword>
<dbReference type="OrthoDB" id="2410023at2759"/>
<evidence type="ECO:0000313" key="1">
    <source>
        <dbReference type="EMBL" id="CAG8515255.1"/>
    </source>
</evidence>
<dbReference type="Proteomes" id="UP000789396">
    <property type="component" value="Unassembled WGS sequence"/>
</dbReference>
<name>A0A9N9F7S2_9GLOM</name>